<dbReference type="InterPro" id="IPR000873">
    <property type="entry name" value="AMP-dep_synth/lig_dom"/>
</dbReference>
<dbReference type="AlphaFoldDB" id="A0A857KIU7"/>
<evidence type="ECO:0000256" key="2">
    <source>
        <dbReference type="ARBA" id="ARBA00022598"/>
    </source>
</evidence>
<dbReference type="RefSeq" id="WP_005184875.1">
    <property type="nucleotide sequence ID" value="NZ_CP045804.1"/>
</dbReference>
<evidence type="ECO:0000256" key="1">
    <source>
        <dbReference type="ARBA" id="ARBA00006432"/>
    </source>
</evidence>
<evidence type="ECO:0000313" key="5">
    <source>
        <dbReference type="EMBL" id="QHN39297.1"/>
    </source>
</evidence>
<reference evidence="5" key="1">
    <citation type="journal article" date="2021" name="Nat. Microbiol.">
        <title>Cocultivation of an ultrasmall environmental parasitic bacterium with lytic ability against bacteria associated with wastewater foams.</title>
        <authorList>
            <person name="Batinovic S."/>
            <person name="Rose J.J.A."/>
            <person name="Ratcliffe J."/>
            <person name="Seviour R.J."/>
            <person name="Petrovski S."/>
        </authorList>
    </citation>
    <scope>NUCLEOTIDE SEQUENCE</scope>
    <source>
        <strain evidence="5">CON44</strain>
    </source>
</reference>
<organism evidence="5">
    <name type="scientific">Gordonia amarae</name>
    <dbReference type="NCBI Taxonomy" id="36821"/>
    <lineage>
        <taxon>Bacteria</taxon>
        <taxon>Bacillati</taxon>
        <taxon>Actinomycetota</taxon>
        <taxon>Actinomycetes</taxon>
        <taxon>Mycobacteriales</taxon>
        <taxon>Gordoniaceae</taxon>
        <taxon>Gordonia</taxon>
    </lineage>
</organism>
<sequence>MTTTFRSDLPDVEIGGTNLVEVVLDACRDHPTRPAVMDGATGQRLTYGQLAHHIDRIGAWFADRGYACGDVVAIWAPNIAPWPAVSIGAMAAGCTVTGISPLATDPEVRYHLVDSGTRVLVCWAPFAARAAALAAETGVGDVIMMGEPVGDTGGYPRGTTGLDDLITHSGASADTGAIVESAIAMVPYSSGTTGLPKGVCLRHDGLVTALRQFTATMRPTCDDVVLALPPFGHIMGSVLTMLLPLSVGGTVVTVARFVPDRFFSSIIEHGVTMLVVPPMLAPLLAHGPELGGVRLIAFGGAPMSGRMQCAVARRHPHVDVVGQGWGMTELAAGATTDRAGHRPRYGSVGRLLPNTELRVIDPETGGDLGAGATGELLVRGPQAMAGYHGNHTATAATVDRDGWVHTGDLGRIDSDGQVWVTDRIKDLIKVRGFQVSPVELETILCSHPSVIDAAVVRGGIAGEEHPVAFVVPGTDFDARVLGDWFREQVAPYKRIDDIRCVDAIPRNPAGKLLRRELVRAVTAVRI</sequence>
<evidence type="ECO:0000259" key="3">
    <source>
        <dbReference type="Pfam" id="PF00501"/>
    </source>
</evidence>
<evidence type="ECO:0000259" key="4">
    <source>
        <dbReference type="Pfam" id="PF13193"/>
    </source>
</evidence>
<feature type="domain" description="AMP-dependent synthetase/ligase" evidence="3">
    <location>
        <begin position="26"/>
        <end position="388"/>
    </location>
</feature>
<dbReference type="Pfam" id="PF00501">
    <property type="entry name" value="AMP-binding"/>
    <property type="match status" value="1"/>
</dbReference>
<feature type="domain" description="AMP-binding enzyme C-terminal" evidence="4">
    <location>
        <begin position="439"/>
        <end position="511"/>
    </location>
</feature>
<name>A0A857KIU7_9ACTN</name>
<dbReference type="Gene3D" id="3.30.300.30">
    <property type="match status" value="1"/>
</dbReference>
<dbReference type="PROSITE" id="PS00455">
    <property type="entry name" value="AMP_BINDING"/>
    <property type="match status" value="1"/>
</dbReference>
<proteinExistence type="inferred from homology"/>
<dbReference type="GO" id="GO:0016405">
    <property type="term" value="F:CoA-ligase activity"/>
    <property type="evidence" value="ECO:0007669"/>
    <property type="project" value="TreeGrafter"/>
</dbReference>
<dbReference type="EMBL" id="CP045810">
    <property type="protein sequence ID" value="QHN39297.1"/>
    <property type="molecule type" value="Genomic_DNA"/>
</dbReference>
<dbReference type="PANTHER" id="PTHR24096:SF149">
    <property type="entry name" value="AMP-BINDING DOMAIN-CONTAINING PROTEIN-RELATED"/>
    <property type="match status" value="1"/>
</dbReference>
<dbReference type="InterPro" id="IPR045851">
    <property type="entry name" value="AMP-bd_C_sf"/>
</dbReference>
<dbReference type="Gene3D" id="3.40.50.12780">
    <property type="entry name" value="N-terminal domain of ligase-like"/>
    <property type="match status" value="1"/>
</dbReference>
<protein>
    <submittedName>
        <fullName evidence="5">AMP-binding protein</fullName>
    </submittedName>
</protein>
<gene>
    <name evidence="5" type="ORF">GII30_09085</name>
</gene>
<dbReference type="InterPro" id="IPR042099">
    <property type="entry name" value="ANL_N_sf"/>
</dbReference>
<dbReference type="InterPro" id="IPR025110">
    <property type="entry name" value="AMP-bd_C"/>
</dbReference>
<dbReference type="PANTHER" id="PTHR24096">
    <property type="entry name" value="LONG-CHAIN-FATTY-ACID--COA LIGASE"/>
    <property type="match status" value="1"/>
</dbReference>
<dbReference type="Pfam" id="PF13193">
    <property type="entry name" value="AMP-binding_C"/>
    <property type="match status" value="1"/>
</dbReference>
<dbReference type="InterPro" id="IPR020845">
    <property type="entry name" value="AMP-binding_CS"/>
</dbReference>
<accession>A0A857KIU7</accession>
<keyword evidence="2" id="KW-0436">Ligase</keyword>
<dbReference type="SUPFAM" id="SSF56801">
    <property type="entry name" value="Acetyl-CoA synthetase-like"/>
    <property type="match status" value="1"/>
</dbReference>
<comment type="similarity">
    <text evidence="1">Belongs to the ATP-dependent AMP-binding enzyme family.</text>
</comment>